<evidence type="ECO:0000256" key="8">
    <source>
        <dbReference type="SAM" id="MobiDB-lite"/>
    </source>
</evidence>
<dbReference type="GO" id="GO:0004523">
    <property type="term" value="F:RNA-DNA hybrid ribonuclease activity"/>
    <property type="evidence" value="ECO:0007669"/>
    <property type="project" value="UniProtKB-EC"/>
</dbReference>
<dbReference type="InParanoid" id="A0A409X2L4"/>
<evidence type="ECO:0000256" key="5">
    <source>
        <dbReference type="ARBA" id="ARBA00022723"/>
    </source>
</evidence>
<dbReference type="InterPro" id="IPR011320">
    <property type="entry name" value="RNase_H1_N"/>
</dbReference>
<dbReference type="Pfam" id="PF00075">
    <property type="entry name" value="RNase_H"/>
    <property type="match status" value="1"/>
</dbReference>
<reference evidence="10 11" key="1">
    <citation type="journal article" date="2018" name="Evol. Lett.">
        <title>Horizontal gene cluster transfer increased hallucinogenic mushroom diversity.</title>
        <authorList>
            <person name="Reynolds H.T."/>
            <person name="Vijayakumar V."/>
            <person name="Gluck-Thaler E."/>
            <person name="Korotkin H.B."/>
            <person name="Matheny P.B."/>
            <person name="Slot J.C."/>
        </authorList>
    </citation>
    <scope>NUCLEOTIDE SEQUENCE [LARGE SCALE GENOMIC DNA]</scope>
    <source>
        <strain evidence="10 11">2631</strain>
    </source>
</reference>
<evidence type="ECO:0000313" key="10">
    <source>
        <dbReference type="EMBL" id="PPQ84986.1"/>
    </source>
</evidence>
<evidence type="ECO:0000256" key="3">
    <source>
        <dbReference type="ARBA" id="ARBA00012180"/>
    </source>
</evidence>
<dbReference type="SUPFAM" id="SSF53098">
    <property type="entry name" value="Ribonuclease H-like"/>
    <property type="match status" value="1"/>
</dbReference>
<evidence type="ECO:0000256" key="2">
    <source>
        <dbReference type="ARBA" id="ARBA00005300"/>
    </source>
</evidence>
<accession>A0A409X2L4</accession>
<evidence type="ECO:0000256" key="1">
    <source>
        <dbReference type="ARBA" id="ARBA00000077"/>
    </source>
</evidence>
<evidence type="ECO:0000256" key="4">
    <source>
        <dbReference type="ARBA" id="ARBA00022722"/>
    </source>
</evidence>
<dbReference type="GO" id="GO:0043137">
    <property type="term" value="P:DNA replication, removal of RNA primer"/>
    <property type="evidence" value="ECO:0007669"/>
    <property type="project" value="TreeGrafter"/>
</dbReference>
<dbReference type="Gene3D" id="3.40.970.10">
    <property type="entry name" value="Ribonuclease H1, N-terminal domain"/>
    <property type="match status" value="1"/>
</dbReference>
<keyword evidence="5" id="KW-0479">Metal-binding</keyword>
<keyword evidence="11" id="KW-1185">Reference proteome</keyword>
<dbReference type="OrthoDB" id="245563at2759"/>
<dbReference type="InterPro" id="IPR002156">
    <property type="entry name" value="RNaseH_domain"/>
</dbReference>
<name>A0A409X2L4_PSICY</name>
<keyword evidence="6" id="KW-0255">Endonuclease</keyword>
<dbReference type="Proteomes" id="UP000283269">
    <property type="component" value="Unassembled WGS sequence"/>
</dbReference>
<dbReference type="AlphaFoldDB" id="A0A409X2L4"/>
<feature type="domain" description="RNase H type-1" evidence="9">
    <location>
        <begin position="249"/>
        <end position="397"/>
    </location>
</feature>
<dbReference type="GO" id="GO:0003676">
    <property type="term" value="F:nucleic acid binding"/>
    <property type="evidence" value="ECO:0007669"/>
    <property type="project" value="InterPro"/>
</dbReference>
<dbReference type="STRING" id="93625.A0A409X2L4"/>
<comment type="similarity">
    <text evidence="2">Belongs to the RNase H family.</text>
</comment>
<sequence length="553" mass="60473">MMLAFGSGHKSLECLEVVLNFAEAPPITVIGVPQVIFVGISSSVLHAVGPKPPLRPFPVSMFKLRLPVRFVPGVYDHLQVAFSSLLKDECREQTDKFKGAQYKKFTLEYDAWQYVSQGALAGLLQPAGPNQLVAPVAHDDPIEGASFPSRLLQNSGHQPFIGQATIPTAGPPHFTGTSLPPHTYISHPSPGAASPSLHSTSHYRAQALPPMFFPGPPPSATSLQPIASSSKTLNYSSLETITPSFDEAQSTWDVVYIRGICTEIDQFGPMAAGIGLWWGKSDRRNLSERCSGKQRTTRAQLMSILRLLELTSNSARPMLIKTDSVYSINCFKTWIHEWKPNNWTNAQGNPIKNADVIRCIAKRLEIRSNLGHDIVLAYADQDIGSKNAKTLAEHGARLHAAPESNLEMLTDFLEREVNQLVVRFNRDVQKTDLVVLGPGDMDGNDWVELQSQKARLSSAETSRTSSGDQGLDVVSMSSSDTNDTSIPVHCSPKIPDEIYRRERKGSSSLCPACYQRLSPVSVDLVDRAPIPQQLTAVASGNSIEVKFSLQLGP</sequence>
<dbReference type="InterPro" id="IPR012337">
    <property type="entry name" value="RNaseH-like_sf"/>
</dbReference>
<proteinExistence type="inferred from homology"/>
<evidence type="ECO:0000256" key="7">
    <source>
        <dbReference type="ARBA" id="ARBA00022801"/>
    </source>
</evidence>
<evidence type="ECO:0000256" key="6">
    <source>
        <dbReference type="ARBA" id="ARBA00022759"/>
    </source>
</evidence>
<dbReference type="EC" id="3.1.26.4" evidence="3"/>
<feature type="region of interest" description="Disordered" evidence="8">
    <location>
        <begin position="177"/>
        <end position="198"/>
    </location>
</feature>
<comment type="caution">
    <text evidence="10">The sequence shown here is derived from an EMBL/GenBank/DDBJ whole genome shotgun (WGS) entry which is preliminary data.</text>
</comment>
<keyword evidence="7" id="KW-0378">Hydrolase</keyword>
<dbReference type="Gene3D" id="3.30.420.10">
    <property type="entry name" value="Ribonuclease H-like superfamily/Ribonuclease H"/>
    <property type="match status" value="1"/>
</dbReference>
<organism evidence="10 11">
    <name type="scientific">Psilocybe cyanescens</name>
    <dbReference type="NCBI Taxonomy" id="93625"/>
    <lineage>
        <taxon>Eukaryota</taxon>
        <taxon>Fungi</taxon>
        <taxon>Dikarya</taxon>
        <taxon>Basidiomycota</taxon>
        <taxon>Agaricomycotina</taxon>
        <taxon>Agaricomycetes</taxon>
        <taxon>Agaricomycetidae</taxon>
        <taxon>Agaricales</taxon>
        <taxon>Agaricineae</taxon>
        <taxon>Strophariaceae</taxon>
        <taxon>Psilocybe</taxon>
    </lineage>
</organism>
<dbReference type="GO" id="GO:0046872">
    <property type="term" value="F:metal ion binding"/>
    <property type="evidence" value="ECO:0007669"/>
    <property type="project" value="UniProtKB-KW"/>
</dbReference>
<feature type="region of interest" description="Disordered" evidence="8">
    <location>
        <begin position="457"/>
        <end position="489"/>
    </location>
</feature>
<protein>
    <recommendedName>
        <fullName evidence="3">ribonuclease H</fullName>
        <ecNumber evidence="3">3.1.26.4</ecNumber>
    </recommendedName>
</protein>
<dbReference type="PANTHER" id="PTHR10642:SF26">
    <property type="entry name" value="RIBONUCLEASE H1"/>
    <property type="match status" value="1"/>
</dbReference>
<evidence type="ECO:0000259" key="9">
    <source>
        <dbReference type="PROSITE" id="PS50879"/>
    </source>
</evidence>
<feature type="compositionally biased region" description="Polar residues" evidence="8">
    <location>
        <begin position="475"/>
        <end position="485"/>
    </location>
</feature>
<dbReference type="InterPro" id="IPR037056">
    <property type="entry name" value="RNase_H1_N_sf"/>
</dbReference>
<evidence type="ECO:0000313" key="11">
    <source>
        <dbReference type="Proteomes" id="UP000283269"/>
    </source>
</evidence>
<keyword evidence="4" id="KW-0540">Nuclease</keyword>
<gene>
    <name evidence="10" type="ORF">CVT25_010507</name>
</gene>
<dbReference type="InterPro" id="IPR036397">
    <property type="entry name" value="RNaseH_sf"/>
</dbReference>
<comment type="catalytic activity">
    <reaction evidence="1">
        <text>Endonucleolytic cleavage to 5'-phosphomonoester.</text>
        <dbReference type="EC" id="3.1.26.4"/>
    </reaction>
</comment>
<dbReference type="Pfam" id="PF01693">
    <property type="entry name" value="Cauli_VI"/>
    <property type="match status" value="1"/>
</dbReference>
<dbReference type="InterPro" id="IPR050092">
    <property type="entry name" value="RNase_H"/>
</dbReference>
<dbReference type="EMBL" id="NHYD01002776">
    <property type="protein sequence ID" value="PPQ84986.1"/>
    <property type="molecule type" value="Genomic_DNA"/>
</dbReference>
<dbReference type="PROSITE" id="PS50879">
    <property type="entry name" value="RNASE_H_1"/>
    <property type="match status" value="1"/>
</dbReference>
<feature type="compositionally biased region" description="Polar residues" evidence="8">
    <location>
        <begin position="457"/>
        <end position="468"/>
    </location>
</feature>
<dbReference type="PANTHER" id="PTHR10642">
    <property type="entry name" value="RIBONUCLEASE H1"/>
    <property type="match status" value="1"/>
</dbReference>